<dbReference type="Pfam" id="PF13649">
    <property type="entry name" value="Methyltransf_25"/>
    <property type="match status" value="1"/>
</dbReference>
<dbReference type="SUPFAM" id="SSF53335">
    <property type="entry name" value="S-adenosyl-L-methionine-dependent methyltransferases"/>
    <property type="match status" value="1"/>
</dbReference>
<dbReference type="AlphaFoldDB" id="A0A7C9HNH2"/>
<dbReference type="EMBL" id="VENJ01000030">
    <property type="protein sequence ID" value="MTJ05888.1"/>
    <property type="molecule type" value="Genomic_DNA"/>
</dbReference>
<evidence type="ECO:0000313" key="3">
    <source>
        <dbReference type="Proteomes" id="UP000483078"/>
    </source>
</evidence>
<dbReference type="CDD" id="cd02440">
    <property type="entry name" value="AdoMet_MTases"/>
    <property type="match status" value="1"/>
</dbReference>
<keyword evidence="2" id="KW-0808">Transferase</keyword>
<sequence>MSAGRARASQMSFFTLHESLFATSRKGCYRSARQNDKETDVTSTSTFLDNIYSVDGGEGMRQYYDDWADSYDSDLRENDYRTPARCAAALAAHIGDLSAPILDFACGTGISGEALHAAGLTTIDGTDISQGMLDKARAKGVYRELWRGSPDAPLNAAGKGYAGIAAVGAIGAGAAPAENIDGAIDSLSPGGVFVVSLNDHTLEDPQFEERLTRAIADGRVDKLLAEDGPHLPAIGLGARVWAVRRR</sequence>
<organism evidence="2 3">
    <name type="scientific">Sediminimonas qiaohouensis</name>
    <dbReference type="NCBI Taxonomy" id="552061"/>
    <lineage>
        <taxon>Bacteria</taxon>
        <taxon>Pseudomonadati</taxon>
        <taxon>Pseudomonadota</taxon>
        <taxon>Alphaproteobacteria</taxon>
        <taxon>Rhodobacterales</taxon>
        <taxon>Roseobacteraceae</taxon>
        <taxon>Sediminimonas</taxon>
    </lineage>
</organism>
<accession>A0A7C9HNH2</accession>
<keyword evidence="2" id="KW-0489">Methyltransferase</keyword>
<reference evidence="2 3" key="1">
    <citation type="submission" date="2019-06" db="EMBL/GenBank/DDBJ databases">
        <title>Enrichment of Autotrophic Halophilic Microorganisms from Red Sea Brine Pool Using Microbial Electrosynthesis System.</title>
        <authorList>
            <person name="Alqahtani M.F."/>
            <person name="Bajracharya S."/>
            <person name="Katuri K.P."/>
            <person name="Ali M."/>
            <person name="Saikaly P.E."/>
        </authorList>
    </citation>
    <scope>NUCLEOTIDE SEQUENCE [LARGE SCALE GENOMIC DNA]</scope>
    <source>
        <strain evidence="2">MES6</strain>
    </source>
</reference>
<protein>
    <submittedName>
        <fullName evidence="2">Methyltransferase domain-containing protein</fullName>
    </submittedName>
</protein>
<dbReference type="GO" id="GO:0008168">
    <property type="term" value="F:methyltransferase activity"/>
    <property type="evidence" value="ECO:0007669"/>
    <property type="project" value="UniProtKB-KW"/>
</dbReference>
<dbReference type="Proteomes" id="UP000483078">
    <property type="component" value="Unassembled WGS sequence"/>
</dbReference>
<dbReference type="InterPro" id="IPR041698">
    <property type="entry name" value="Methyltransf_25"/>
</dbReference>
<evidence type="ECO:0000259" key="1">
    <source>
        <dbReference type="Pfam" id="PF13649"/>
    </source>
</evidence>
<gene>
    <name evidence="2" type="ORF">FH759_14560</name>
</gene>
<name>A0A7C9HNH2_9RHOB</name>
<dbReference type="GO" id="GO:0032259">
    <property type="term" value="P:methylation"/>
    <property type="evidence" value="ECO:0007669"/>
    <property type="project" value="UniProtKB-KW"/>
</dbReference>
<feature type="domain" description="Methyltransferase" evidence="1">
    <location>
        <begin position="101"/>
        <end position="140"/>
    </location>
</feature>
<comment type="caution">
    <text evidence="2">The sequence shown here is derived from an EMBL/GenBank/DDBJ whole genome shotgun (WGS) entry which is preliminary data.</text>
</comment>
<proteinExistence type="predicted"/>
<dbReference type="InterPro" id="IPR029063">
    <property type="entry name" value="SAM-dependent_MTases_sf"/>
</dbReference>
<dbReference type="Gene3D" id="3.40.50.150">
    <property type="entry name" value="Vaccinia Virus protein VP39"/>
    <property type="match status" value="1"/>
</dbReference>
<evidence type="ECO:0000313" key="2">
    <source>
        <dbReference type="EMBL" id="MTJ05888.1"/>
    </source>
</evidence>